<dbReference type="AlphaFoldDB" id="A0AAN9GNN6"/>
<dbReference type="Gene3D" id="1.20.1250.20">
    <property type="entry name" value="MFS general substrate transporter like domains"/>
    <property type="match status" value="1"/>
</dbReference>
<dbReference type="GO" id="GO:0005886">
    <property type="term" value="C:plasma membrane"/>
    <property type="evidence" value="ECO:0007669"/>
    <property type="project" value="TreeGrafter"/>
</dbReference>
<evidence type="ECO:0000256" key="6">
    <source>
        <dbReference type="SAM" id="MobiDB-lite"/>
    </source>
</evidence>
<evidence type="ECO:0000256" key="7">
    <source>
        <dbReference type="SAM" id="Phobius"/>
    </source>
</evidence>
<dbReference type="GO" id="GO:0055120">
    <property type="term" value="C:striated muscle dense body"/>
    <property type="evidence" value="ECO:0007669"/>
    <property type="project" value="TreeGrafter"/>
</dbReference>
<organism evidence="8 9">
    <name type="scientific">Littorina saxatilis</name>
    <dbReference type="NCBI Taxonomy" id="31220"/>
    <lineage>
        <taxon>Eukaryota</taxon>
        <taxon>Metazoa</taxon>
        <taxon>Spiralia</taxon>
        <taxon>Lophotrochozoa</taxon>
        <taxon>Mollusca</taxon>
        <taxon>Gastropoda</taxon>
        <taxon>Caenogastropoda</taxon>
        <taxon>Littorinimorpha</taxon>
        <taxon>Littorinoidea</taxon>
        <taxon>Littorinidae</taxon>
        <taxon>Littorina</taxon>
    </lineage>
</organism>
<dbReference type="PANTHER" id="PTHR19444">
    <property type="entry name" value="UNC-93 RELATED"/>
    <property type="match status" value="1"/>
</dbReference>
<name>A0AAN9GNN6_9CAEN</name>
<dbReference type="Proteomes" id="UP001374579">
    <property type="component" value="Unassembled WGS sequence"/>
</dbReference>
<keyword evidence="5 7" id="KW-0472">Membrane</keyword>
<keyword evidence="3 7" id="KW-0812">Transmembrane</keyword>
<dbReference type="GO" id="GO:0006937">
    <property type="term" value="P:regulation of muscle contraction"/>
    <property type="evidence" value="ECO:0007669"/>
    <property type="project" value="TreeGrafter"/>
</dbReference>
<keyword evidence="4 7" id="KW-1133">Transmembrane helix</keyword>
<evidence type="ECO:0000256" key="1">
    <source>
        <dbReference type="ARBA" id="ARBA00004141"/>
    </source>
</evidence>
<proteinExistence type="inferred from homology"/>
<dbReference type="GO" id="GO:0015459">
    <property type="term" value="F:potassium channel regulator activity"/>
    <property type="evidence" value="ECO:0007669"/>
    <property type="project" value="TreeGrafter"/>
</dbReference>
<feature type="transmembrane region" description="Helical" evidence="7">
    <location>
        <begin position="242"/>
        <end position="260"/>
    </location>
</feature>
<evidence type="ECO:0000256" key="4">
    <source>
        <dbReference type="ARBA" id="ARBA00022989"/>
    </source>
</evidence>
<gene>
    <name evidence="8" type="ORF">V1264_001146</name>
</gene>
<dbReference type="EMBL" id="JBAMIC010000001">
    <property type="protein sequence ID" value="KAK7115233.1"/>
    <property type="molecule type" value="Genomic_DNA"/>
</dbReference>
<evidence type="ECO:0000256" key="5">
    <source>
        <dbReference type="ARBA" id="ARBA00023136"/>
    </source>
</evidence>
<comment type="subcellular location">
    <subcellularLocation>
        <location evidence="1">Membrane</location>
        <topology evidence="1">Multi-pass membrane protein</topology>
    </subcellularLocation>
</comment>
<feature type="compositionally biased region" description="Polar residues" evidence="6">
    <location>
        <begin position="55"/>
        <end position="65"/>
    </location>
</feature>
<dbReference type="PANTHER" id="PTHR19444:SF13">
    <property type="entry name" value="PROTEIN UNC-93 HOMOLOG A"/>
    <property type="match status" value="1"/>
</dbReference>
<accession>A0AAN9GNN6</accession>
<dbReference type="GO" id="GO:0043266">
    <property type="term" value="P:regulation of potassium ion transport"/>
    <property type="evidence" value="ECO:0007669"/>
    <property type="project" value="TreeGrafter"/>
</dbReference>
<protein>
    <submittedName>
        <fullName evidence="8">Uncharacterized protein</fullName>
    </submittedName>
</protein>
<reference evidence="8 9" key="1">
    <citation type="submission" date="2024-02" db="EMBL/GenBank/DDBJ databases">
        <title>Chromosome-scale genome assembly of the rough periwinkle Littorina saxatilis.</title>
        <authorList>
            <person name="De Jode A."/>
            <person name="Faria R."/>
            <person name="Formenti G."/>
            <person name="Sims Y."/>
            <person name="Smith T.P."/>
            <person name="Tracey A."/>
            <person name="Wood J.M.D."/>
            <person name="Zagrodzka Z.B."/>
            <person name="Johannesson K."/>
            <person name="Butlin R.K."/>
            <person name="Leder E.H."/>
        </authorList>
    </citation>
    <scope>NUCLEOTIDE SEQUENCE [LARGE SCALE GENOMIC DNA]</scope>
    <source>
        <strain evidence="8">Snail1</strain>
        <tissue evidence="8">Muscle</tissue>
    </source>
</reference>
<evidence type="ECO:0000313" key="8">
    <source>
        <dbReference type="EMBL" id="KAK7115233.1"/>
    </source>
</evidence>
<evidence type="ECO:0000313" key="9">
    <source>
        <dbReference type="Proteomes" id="UP001374579"/>
    </source>
</evidence>
<feature type="compositionally biased region" description="Low complexity" evidence="6">
    <location>
        <begin position="40"/>
        <end position="53"/>
    </location>
</feature>
<dbReference type="InterPro" id="IPR036259">
    <property type="entry name" value="MFS_trans_sf"/>
</dbReference>
<dbReference type="Pfam" id="PF05978">
    <property type="entry name" value="UNC-93"/>
    <property type="match status" value="1"/>
</dbReference>
<evidence type="ECO:0000256" key="3">
    <source>
        <dbReference type="ARBA" id="ARBA00022692"/>
    </source>
</evidence>
<sequence>MDDAVPANDNGKESPMPDLATENESPMPALDTGNESPMPATLTATDADTGLWTEPTATATEQTVPASRPMHAIDTGDESAIPATSTATDADTRLWTEPTARATEQTVPASRPVHAIDTGNESAMPATSSPTDGDTRLWTEPTARATEQTVPASLEEIEHDPFLPFPEADSEWTQFKIMKNTVAVSFSFLFLFTSFQSLSNLQTSLNMESEIGSQSLLAIYTSLIVSCIFLPKFVIAHFGCKWTIPVSMLLYTLYMVANIFPKRWLMILTGIGVGIGGGPLWSAKCTYLTQIGIWYADLTNQSEDAVINKLFGFFFMLFQTSQVWGNLISSTVLNEPPASNVIANTTVMCGAEFSPPTTANEDTTQQFRQPAYLVRQ</sequence>
<feature type="transmembrane region" description="Helical" evidence="7">
    <location>
        <begin position="266"/>
        <end position="283"/>
    </location>
</feature>
<dbReference type="InterPro" id="IPR010291">
    <property type="entry name" value="Ion_channel_UNC-93"/>
</dbReference>
<comment type="caution">
    <text evidence="8">The sequence shown here is derived from an EMBL/GenBank/DDBJ whole genome shotgun (WGS) entry which is preliminary data.</text>
</comment>
<dbReference type="SUPFAM" id="SSF103473">
    <property type="entry name" value="MFS general substrate transporter"/>
    <property type="match status" value="1"/>
</dbReference>
<feature type="transmembrane region" description="Helical" evidence="7">
    <location>
        <begin position="211"/>
        <end position="230"/>
    </location>
</feature>
<feature type="region of interest" description="Disordered" evidence="6">
    <location>
        <begin position="1"/>
        <end position="87"/>
    </location>
</feature>
<dbReference type="InterPro" id="IPR051951">
    <property type="entry name" value="UNC-93_regulatory"/>
</dbReference>
<comment type="similarity">
    <text evidence="2">Belongs to the unc-93 family.</text>
</comment>
<evidence type="ECO:0000256" key="2">
    <source>
        <dbReference type="ARBA" id="ARBA00009172"/>
    </source>
</evidence>
<feature type="transmembrane region" description="Helical" evidence="7">
    <location>
        <begin position="181"/>
        <end position="199"/>
    </location>
</feature>
<keyword evidence="9" id="KW-1185">Reference proteome</keyword>